<protein>
    <submittedName>
        <fullName evidence="1">Uncharacterized protein</fullName>
    </submittedName>
</protein>
<comment type="caution">
    <text evidence="1">The sequence shown here is derived from an EMBL/GenBank/DDBJ whole genome shotgun (WGS) entry which is preliminary data.</text>
</comment>
<sequence length="135" mass="15648">MHANKATNGTDAQYFEQDEGLFERDRTRLDNEAKGERGYRHELGDCYYADMASELLDCQPLKHMSHFVGSMNVATVNPIHVAFAWSRRNIRFYDLENRAEPRAETGLMTAKLDNPSLIYDFLTRPVHRDHERQSG</sequence>
<proteinExistence type="predicted"/>
<evidence type="ECO:0000313" key="2">
    <source>
        <dbReference type="Proteomes" id="UP000298493"/>
    </source>
</evidence>
<gene>
    <name evidence="1" type="ORF">E6O75_ATG05705</name>
</gene>
<evidence type="ECO:0000313" key="1">
    <source>
        <dbReference type="EMBL" id="TID20940.1"/>
    </source>
</evidence>
<keyword evidence="2" id="KW-1185">Reference proteome</keyword>
<reference evidence="1 2" key="1">
    <citation type="submission" date="2019-04" db="EMBL/GenBank/DDBJ databases">
        <title>High contiguity whole genome sequence and gene annotation resource for two Venturia nashicola isolates.</title>
        <authorList>
            <person name="Prokchorchik M."/>
            <person name="Won K."/>
            <person name="Lee Y."/>
            <person name="Choi E.D."/>
            <person name="Segonzac C."/>
            <person name="Sohn K.H."/>
        </authorList>
    </citation>
    <scope>NUCLEOTIDE SEQUENCE [LARGE SCALE GENOMIC DNA]</scope>
    <source>
        <strain evidence="1 2">PRI2</strain>
    </source>
</reference>
<dbReference type="AlphaFoldDB" id="A0A4Z1PE29"/>
<name>A0A4Z1PE29_9PEZI</name>
<dbReference type="Proteomes" id="UP000298493">
    <property type="component" value="Unassembled WGS sequence"/>
</dbReference>
<accession>A0A4Z1PE29</accession>
<organism evidence="1 2">
    <name type="scientific">Venturia nashicola</name>
    <dbReference type="NCBI Taxonomy" id="86259"/>
    <lineage>
        <taxon>Eukaryota</taxon>
        <taxon>Fungi</taxon>
        <taxon>Dikarya</taxon>
        <taxon>Ascomycota</taxon>
        <taxon>Pezizomycotina</taxon>
        <taxon>Dothideomycetes</taxon>
        <taxon>Pleosporomycetidae</taxon>
        <taxon>Venturiales</taxon>
        <taxon>Venturiaceae</taxon>
        <taxon>Venturia</taxon>
    </lineage>
</organism>
<dbReference type="EMBL" id="SNSC02000010">
    <property type="protein sequence ID" value="TID20940.1"/>
    <property type="molecule type" value="Genomic_DNA"/>
</dbReference>